<reference evidence="5 6" key="1">
    <citation type="journal article" date="2021" name="Environ. Microbiol.">
        <title>Genetic insights into the dark matter of the mammalian gut microbiota through targeted genome reconstruction.</title>
        <authorList>
            <person name="Lugli G.A."/>
            <person name="Alessandri G."/>
            <person name="Milani C."/>
            <person name="Viappiani A."/>
            <person name="Fontana F."/>
            <person name="Tarracchini C."/>
            <person name="Mancabelli L."/>
            <person name="Argentini C."/>
            <person name="Ruiz L."/>
            <person name="Margolles A."/>
            <person name="van Sinderen D."/>
            <person name="Turroni F."/>
            <person name="Ventura M."/>
        </authorList>
    </citation>
    <scope>NUCLEOTIDE SEQUENCE [LARGE SCALE GENOMIC DNA]</scope>
    <source>
        <strain evidence="5 6">MA2</strain>
    </source>
</reference>
<comment type="caution">
    <text evidence="5">The sequence shown here is derived from an EMBL/GenBank/DDBJ whole genome shotgun (WGS) entry which is preliminary data.</text>
</comment>
<evidence type="ECO:0000313" key="6">
    <source>
        <dbReference type="Proteomes" id="UP000773064"/>
    </source>
</evidence>
<dbReference type="SUPFAM" id="SSF49879">
    <property type="entry name" value="SMAD/FHA domain"/>
    <property type="match status" value="1"/>
</dbReference>
<feature type="transmembrane region" description="Helical" evidence="3">
    <location>
        <begin position="6"/>
        <end position="25"/>
    </location>
</feature>
<dbReference type="PROSITE" id="PS50006">
    <property type="entry name" value="FHA_DOMAIN"/>
    <property type="match status" value="1"/>
</dbReference>
<feature type="domain" description="FHA" evidence="4">
    <location>
        <begin position="125"/>
        <end position="176"/>
    </location>
</feature>
<keyword evidence="3" id="KW-0472">Membrane</keyword>
<dbReference type="Proteomes" id="UP000773064">
    <property type="component" value="Unassembled WGS sequence"/>
</dbReference>
<dbReference type="Gene3D" id="2.60.200.20">
    <property type="match status" value="1"/>
</dbReference>
<dbReference type="InterPro" id="IPR050923">
    <property type="entry name" value="Cell_Proc_Reg/RNA_Proc"/>
</dbReference>
<dbReference type="InterPro" id="IPR000253">
    <property type="entry name" value="FHA_dom"/>
</dbReference>
<feature type="compositionally biased region" description="Basic residues" evidence="2">
    <location>
        <begin position="40"/>
        <end position="55"/>
    </location>
</feature>
<keyword evidence="3" id="KW-1133">Transmembrane helix</keyword>
<feature type="region of interest" description="Disordered" evidence="2">
    <location>
        <begin position="34"/>
        <end position="64"/>
    </location>
</feature>
<proteinExistence type="predicted"/>
<keyword evidence="3" id="KW-0812">Transmembrane</keyword>
<dbReference type="PANTHER" id="PTHR23308">
    <property type="entry name" value="NUCLEAR INHIBITOR OF PROTEIN PHOSPHATASE-1"/>
    <property type="match status" value="1"/>
</dbReference>
<evidence type="ECO:0000259" key="4">
    <source>
        <dbReference type="PROSITE" id="PS50006"/>
    </source>
</evidence>
<dbReference type="SMART" id="SM00240">
    <property type="entry name" value="FHA"/>
    <property type="match status" value="1"/>
</dbReference>
<dbReference type="RefSeq" id="WP_214357935.1">
    <property type="nucleotide sequence ID" value="NZ_JAFEJS010000003.1"/>
</dbReference>
<dbReference type="InterPro" id="IPR008984">
    <property type="entry name" value="SMAD_FHA_dom_sf"/>
</dbReference>
<keyword evidence="6" id="KW-1185">Reference proteome</keyword>
<dbReference type="Pfam" id="PF00498">
    <property type="entry name" value="FHA"/>
    <property type="match status" value="1"/>
</dbReference>
<protein>
    <submittedName>
        <fullName evidence="5">FHA domain-containing protein</fullName>
    </submittedName>
</protein>
<name>A0ABS5UP47_9BIFI</name>
<gene>
    <name evidence="5" type="ORF">JS528_04730</name>
</gene>
<keyword evidence="1" id="KW-0597">Phosphoprotein</keyword>
<evidence type="ECO:0000256" key="3">
    <source>
        <dbReference type="SAM" id="Phobius"/>
    </source>
</evidence>
<organism evidence="5 6">
    <name type="scientific">Bifidobacterium santillanense</name>
    <dbReference type="NCBI Taxonomy" id="2809028"/>
    <lineage>
        <taxon>Bacteria</taxon>
        <taxon>Bacillati</taxon>
        <taxon>Actinomycetota</taxon>
        <taxon>Actinomycetes</taxon>
        <taxon>Bifidobacteriales</taxon>
        <taxon>Bifidobacteriaceae</taxon>
        <taxon>Bifidobacterium</taxon>
    </lineage>
</organism>
<evidence type="ECO:0000256" key="2">
    <source>
        <dbReference type="SAM" id="MobiDB-lite"/>
    </source>
</evidence>
<evidence type="ECO:0000256" key="1">
    <source>
        <dbReference type="ARBA" id="ARBA00022553"/>
    </source>
</evidence>
<accession>A0ABS5UP47</accession>
<sequence>MTELTFALLKYGFLILLWVFVWLAVRSLHRDISSFSPRPSRSRRRKERHAARRAKSPAAAVSANAGAPVVAPTADAMRATPAARSASSGASGGVSANRSAITPSLLVIIDGPLAGSSVPLTGDAITIGRAASNTVVLDDEFASSHHARLYPDPRSGQWAIEDLNSTNGTVVNGQRLTVPTVLPARVPVRIGATTFELR</sequence>
<evidence type="ECO:0000313" key="5">
    <source>
        <dbReference type="EMBL" id="MBT1172670.1"/>
    </source>
</evidence>
<dbReference type="EMBL" id="JAFEJS010000003">
    <property type="protein sequence ID" value="MBT1172670.1"/>
    <property type="molecule type" value="Genomic_DNA"/>
</dbReference>